<dbReference type="InterPro" id="IPR017956">
    <property type="entry name" value="AT_hook_DNA-bd_motif"/>
</dbReference>
<feature type="compositionally biased region" description="Polar residues" evidence="1">
    <location>
        <begin position="176"/>
        <end position="204"/>
    </location>
</feature>
<dbReference type="PRINTS" id="PR00929">
    <property type="entry name" value="ATHOOK"/>
</dbReference>
<reference evidence="2" key="1">
    <citation type="journal article" date="2023" name="Mol. Phylogenet. Evol.">
        <title>Genome-scale phylogeny and comparative genomics of the fungal order Sordariales.</title>
        <authorList>
            <person name="Hensen N."/>
            <person name="Bonometti L."/>
            <person name="Westerberg I."/>
            <person name="Brannstrom I.O."/>
            <person name="Guillou S."/>
            <person name="Cros-Aarteil S."/>
            <person name="Calhoun S."/>
            <person name="Haridas S."/>
            <person name="Kuo A."/>
            <person name="Mondo S."/>
            <person name="Pangilinan J."/>
            <person name="Riley R."/>
            <person name="LaButti K."/>
            <person name="Andreopoulos B."/>
            <person name="Lipzen A."/>
            <person name="Chen C."/>
            <person name="Yan M."/>
            <person name="Daum C."/>
            <person name="Ng V."/>
            <person name="Clum A."/>
            <person name="Steindorff A."/>
            <person name="Ohm R.A."/>
            <person name="Martin F."/>
            <person name="Silar P."/>
            <person name="Natvig D.O."/>
            <person name="Lalanne C."/>
            <person name="Gautier V."/>
            <person name="Ament-Velasquez S.L."/>
            <person name="Kruys A."/>
            <person name="Hutchinson M.I."/>
            <person name="Powell A.J."/>
            <person name="Barry K."/>
            <person name="Miller A.N."/>
            <person name="Grigoriev I.V."/>
            <person name="Debuchy R."/>
            <person name="Gladieux P."/>
            <person name="Hiltunen Thoren M."/>
            <person name="Johannesson H."/>
        </authorList>
    </citation>
    <scope>NUCLEOTIDE SEQUENCE</scope>
    <source>
        <strain evidence="2">SMH4131-1</strain>
    </source>
</reference>
<feature type="compositionally biased region" description="Polar residues" evidence="1">
    <location>
        <begin position="541"/>
        <end position="553"/>
    </location>
</feature>
<feature type="compositionally biased region" description="Basic and acidic residues" evidence="1">
    <location>
        <begin position="991"/>
        <end position="1011"/>
    </location>
</feature>
<feature type="compositionally biased region" description="Low complexity" evidence="1">
    <location>
        <begin position="482"/>
        <end position="494"/>
    </location>
</feature>
<evidence type="ECO:0000313" key="2">
    <source>
        <dbReference type="EMBL" id="KAK3320810.1"/>
    </source>
</evidence>
<feature type="region of interest" description="Disordered" evidence="1">
    <location>
        <begin position="317"/>
        <end position="374"/>
    </location>
</feature>
<feature type="compositionally biased region" description="Basic and acidic residues" evidence="1">
    <location>
        <begin position="458"/>
        <end position="481"/>
    </location>
</feature>
<feature type="compositionally biased region" description="Pro residues" evidence="1">
    <location>
        <begin position="1543"/>
        <end position="1565"/>
    </location>
</feature>
<feature type="compositionally biased region" description="Polar residues" evidence="1">
    <location>
        <begin position="1139"/>
        <end position="1149"/>
    </location>
</feature>
<accession>A0AAE0M6H1</accession>
<feature type="compositionally biased region" description="Basic and acidic residues" evidence="1">
    <location>
        <begin position="1112"/>
        <end position="1129"/>
    </location>
</feature>
<proteinExistence type="predicted"/>
<gene>
    <name evidence="2" type="ORF">B0T19DRAFT_403430</name>
</gene>
<dbReference type="Proteomes" id="UP001286456">
    <property type="component" value="Unassembled WGS sequence"/>
</dbReference>
<feature type="compositionally biased region" description="Acidic residues" evidence="1">
    <location>
        <begin position="850"/>
        <end position="865"/>
    </location>
</feature>
<feature type="region of interest" description="Disordered" evidence="1">
    <location>
        <begin position="727"/>
        <end position="787"/>
    </location>
</feature>
<dbReference type="SMART" id="SM00384">
    <property type="entry name" value="AT_hook"/>
    <property type="match status" value="3"/>
</dbReference>
<organism evidence="2 3">
    <name type="scientific">Cercophora scortea</name>
    <dbReference type="NCBI Taxonomy" id="314031"/>
    <lineage>
        <taxon>Eukaryota</taxon>
        <taxon>Fungi</taxon>
        <taxon>Dikarya</taxon>
        <taxon>Ascomycota</taxon>
        <taxon>Pezizomycotina</taxon>
        <taxon>Sordariomycetes</taxon>
        <taxon>Sordariomycetidae</taxon>
        <taxon>Sordariales</taxon>
        <taxon>Lasiosphaeriaceae</taxon>
        <taxon>Cercophora</taxon>
    </lineage>
</organism>
<sequence>MAMSTADLTTSIVDLMSSPDPLNESTPNSALPSSRRVTRSQTSQRFFMTSSPKKQTFELDVGSEIAPQKLLVTVEAEDSGITRGVTRRLFHHHRPQPSPSQMMSYSYQSPTPRRGATRRVVDPNATTTIVPLRGLTDDEMGGRSDAPTPRRRGRPPKSGTPVAATKKRGRPPTPARTAQSSIDILTSDINEDNQATPRAATSQPRRAPKRKSSATPLKDNDTPGTQQRKRGRPRKQVAVPEEAAGALSEQESTADAEVEDNVSVAAAEDHHVLPARQDERPPQPPQYQNSAAAYESEEDIWLATLSDQLTPIARRYAEPEPAPEPEGRRSEEDDQQRDEYLDIGGGMGSHSDADTSEGEDHALRGGDAQETMTGEEFTMIDLGSLISMQPNSSMMAPVQQGELGDETSFIIHRTMEALRQSLNKPAQDDARAPTADADAEDAGEVSLIQEPRNDVDLGHEQEHEQEQEQRQEQEREQERTQQQEQQQAPSQEQRPSLFSQPSPQSWNRSPRRTRPQPLAQQLAHKNLYQRDELDLPERLPTPSSTEQQETNAYEDSFSEIPEEVLVAATPRRVRQPQPEAERDDAAPDIQPSIERPSTVNPSNPQSESNRLLTPDETPSPIPTDDGEEEEEEREEARAQSKSPAAASDYEVRSSPPVSSHGIHRGRNGSFVRHSRSKSMETPADQLASFVSPALAALNNAHAINLPPPESLPRPTLSPIVRVGRALQLVTSDPPSPPGRDSVLRSPFRGSVPKSSQSPGPSAAAPDAESAPLIEVEPAPQPRERSWLAPLSQIKNYVVQGAQALSPKRPAPPQMDMDDPFSVNNAEPERPSSARNSIFSFGSRRAREEAIVEEEDEEHEEEEQEQDAAAGITSSTRANSLRDEDEISWRDEVYAVQQEGRLQVIGGAVSSYGAELMRCLRESDQEMDEREDQDMEEQEQEQDQEQDEEEDEDIWAIEAQRPTPFSKKAPSRREPVAEPSRTDQIPSPWRQRNSERLALDEEPRDLPEKDTPAPEMDDFSMLSRQSRGEKTAVPPKPAPASKADLSAFFSSPAVLPEAAPSLGYFKALNAQRYEKTNLGRGLGLERFKAAATGQSQQTLERLLSNQQPPPRPQEQEHEPRPIVPQRESRVQEQSQRYQTGERTSSSSQKPQPRVQKLGPSVPKQDFRLPRQQPFVPRDQVQIQSQRATIQEQEPEIQNPRSTIPEKEFHIQNPRPYISQKEFQIQDHSLDRRTTQRSLFTQQPQPQPQPRTTEQRPHLPQKEFRVQESHRSVNLFNVAGHAASEETELMSSSPPLATAEDEAVFQPIPQKRNFTPRRRAGNSLFQPPAPKPTAPAAANSLFGNPRVSTFLSAAPAQVPAQDELMEPEEEEEEEEEDDYSDEYTELSPDLSYERRISSRPTAFNRAASPTKSSMRSPMKGKTPGRVVEFTSSTMSPLAQAQARAERRANASPEKRAAAAPPPPPLAAPATATLGNRSRSRSHSSSISPVIEADKENASNPEPDTAPVVAAVEKPTYTSSGFFGKFVKPFTVMSSSSSSSAATIPKPAPVSIPAPAPAPHAMPPPPKPSTSTTIPPNPKPQQVLSKTQWTRDHWLRLDELLQARRQGGSHFRLALHHHTSDSSPAAAATQHHLLGKQVTAQGEAMTLEPWHLDIVDAFRREVGGWDPEGLAKRLFALMVGEERRAAGLVPRRR</sequence>
<feature type="region of interest" description="Disordered" evidence="1">
    <location>
        <begin position="802"/>
        <end position="886"/>
    </location>
</feature>
<feature type="region of interest" description="Disordered" evidence="1">
    <location>
        <begin position="1533"/>
        <end position="1583"/>
    </location>
</feature>
<reference evidence="2" key="2">
    <citation type="submission" date="2023-06" db="EMBL/GenBank/DDBJ databases">
        <authorList>
            <consortium name="Lawrence Berkeley National Laboratory"/>
            <person name="Haridas S."/>
            <person name="Hensen N."/>
            <person name="Bonometti L."/>
            <person name="Westerberg I."/>
            <person name="Brannstrom I.O."/>
            <person name="Guillou S."/>
            <person name="Cros-Aarteil S."/>
            <person name="Calhoun S."/>
            <person name="Kuo A."/>
            <person name="Mondo S."/>
            <person name="Pangilinan J."/>
            <person name="Riley R."/>
            <person name="Labutti K."/>
            <person name="Andreopoulos B."/>
            <person name="Lipzen A."/>
            <person name="Chen C."/>
            <person name="Yanf M."/>
            <person name="Daum C."/>
            <person name="Ng V."/>
            <person name="Clum A."/>
            <person name="Steindorff A."/>
            <person name="Ohm R."/>
            <person name="Martin F."/>
            <person name="Silar P."/>
            <person name="Natvig D."/>
            <person name="Lalanne C."/>
            <person name="Gautier V."/>
            <person name="Ament-Velasquez S.L."/>
            <person name="Kruys A."/>
            <person name="Hutchinson M.I."/>
            <person name="Powell A.J."/>
            <person name="Barry K."/>
            <person name="Miller A.N."/>
            <person name="Grigoriev I.V."/>
            <person name="Debuchy R."/>
            <person name="Gladieux P."/>
            <person name="Thoren M.H."/>
            <person name="Johannesson H."/>
        </authorList>
    </citation>
    <scope>NUCLEOTIDE SEQUENCE</scope>
    <source>
        <strain evidence="2">SMH4131-1</strain>
    </source>
</reference>
<feature type="compositionally biased region" description="Polar residues" evidence="1">
    <location>
        <begin position="23"/>
        <end position="32"/>
    </location>
</feature>
<feature type="compositionally biased region" description="Basic and acidic residues" evidence="1">
    <location>
        <begin position="267"/>
        <end position="281"/>
    </location>
</feature>
<feature type="compositionally biased region" description="Basic and acidic residues" evidence="1">
    <location>
        <begin position="528"/>
        <end position="537"/>
    </location>
</feature>
<feature type="region of interest" description="Disordered" evidence="1">
    <location>
        <begin position="422"/>
        <end position="445"/>
    </location>
</feature>
<comment type="caution">
    <text evidence="2">The sequence shown here is derived from an EMBL/GenBank/DDBJ whole genome shotgun (WGS) entry which is preliminary data.</text>
</comment>
<feature type="compositionally biased region" description="Polar residues" evidence="1">
    <location>
        <begin position="1"/>
        <end position="12"/>
    </location>
</feature>
<feature type="compositionally biased region" description="Acidic residues" evidence="1">
    <location>
        <begin position="624"/>
        <end position="633"/>
    </location>
</feature>
<feature type="compositionally biased region" description="Low complexity" evidence="1">
    <location>
        <begin position="752"/>
        <end position="771"/>
    </location>
</feature>
<feature type="compositionally biased region" description="Low complexity" evidence="1">
    <location>
        <begin position="33"/>
        <end position="44"/>
    </location>
</feature>
<feature type="region of interest" description="Disordered" evidence="1">
    <location>
        <begin position="458"/>
        <end position="684"/>
    </location>
</feature>
<feature type="compositionally biased region" description="Basic residues" evidence="1">
    <location>
        <begin position="661"/>
        <end position="676"/>
    </location>
</feature>
<name>A0AAE0M6H1_9PEZI</name>
<feature type="region of interest" description="Disordered" evidence="1">
    <location>
        <begin position="1088"/>
        <end position="1270"/>
    </location>
</feature>
<feature type="compositionally biased region" description="Low complexity" evidence="1">
    <location>
        <begin position="99"/>
        <end position="110"/>
    </location>
</feature>
<keyword evidence="3" id="KW-1185">Reference proteome</keyword>
<feature type="compositionally biased region" description="Polar residues" evidence="1">
    <location>
        <begin position="595"/>
        <end position="611"/>
    </location>
</feature>
<dbReference type="EMBL" id="JAUEPO010000005">
    <property type="protein sequence ID" value="KAK3320810.1"/>
    <property type="molecule type" value="Genomic_DNA"/>
</dbReference>
<evidence type="ECO:0000256" key="1">
    <source>
        <dbReference type="SAM" id="MobiDB-lite"/>
    </source>
</evidence>
<feature type="region of interest" description="Disordered" evidence="1">
    <location>
        <begin position="1"/>
        <end position="44"/>
    </location>
</feature>
<feature type="compositionally biased region" description="Polar residues" evidence="1">
    <location>
        <begin position="496"/>
        <end position="508"/>
    </location>
</feature>
<feature type="compositionally biased region" description="Polar residues" evidence="1">
    <location>
        <begin position="1179"/>
        <end position="1190"/>
    </location>
</feature>
<feature type="region of interest" description="Disordered" evidence="1">
    <location>
        <begin position="1299"/>
        <end position="1502"/>
    </location>
</feature>
<protein>
    <submittedName>
        <fullName evidence="2">Uncharacterized protein</fullName>
    </submittedName>
</protein>
<feature type="region of interest" description="Disordered" evidence="1">
    <location>
        <begin position="918"/>
        <end position="1042"/>
    </location>
</feature>
<feature type="compositionally biased region" description="Acidic residues" evidence="1">
    <location>
        <begin position="924"/>
        <end position="954"/>
    </location>
</feature>
<feature type="region of interest" description="Disordered" evidence="1">
    <location>
        <begin position="86"/>
        <end position="299"/>
    </location>
</feature>
<feature type="compositionally biased region" description="Basic and acidic residues" evidence="1">
    <location>
        <begin position="1222"/>
        <end position="1232"/>
    </location>
</feature>
<feature type="compositionally biased region" description="Acidic residues" evidence="1">
    <location>
        <begin position="1361"/>
        <end position="1382"/>
    </location>
</feature>
<evidence type="ECO:0000313" key="3">
    <source>
        <dbReference type="Proteomes" id="UP001286456"/>
    </source>
</evidence>
<feature type="compositionally biased region" description="Basic residues" evidence="1">
    <location>
        <begin position="86"/>
        <end position="95"/>
    </location>
</feature>
<dbReference type="GO" id="GO:0003677">
    <property type="term" value="F:DNA binding"/>
    <property type="evidence" value="ECO:0007669"/>
    <property type="project" value="InterPro"/>
</dbReference>
<feature type="compositionally biased region" description="Basic and acidic residues" evidence="1">
    <location>
        <begin position="1441"/>
        <end position="1454"/>
    </location>
</feature>
<feature type="compositionally biased region" description="Polar residues" evidence="1">
    <location>
        <begin position="1091"/>
        <end position="1104"/>
    </location>
</feature>
<feature type="compositionally biased region" description="Basic and acidic residues" evidence="1">
    <location>
        <begin position="1251"/>
        <end position="1269"/>
    </location>
</feature>